<dbReference type="EMBL" id="JAGTJR010000014">
    <property type="protein sequence ID" value="KAH7049198.1"/>
    <property type="molecule type" value="Genomic_DNA"/>
</dbReference>
<dbReference type="InterPro" id="IPR008271">
    <property type="entry name" value="Ser/Thr_kinase_AS"/>
</dbReference>
<comment type="caution">
    <text evidence="8">The sequence shown here is derived from an EMBL/GenBank/DDBJ whole genome shotgun (WGS) entry which is preliminary data.</text>
</comment>
<protein>
    <recommendedName>
        <fullName evidence="1">non-specific serine/threonine protein kinase</fullName>
        <ecNumber evidence="1">2.7.11.1</ecNumber>
    </recommendedName>
</protein>
<name>A0ABQ8G9E5_9PEZI</name>
<dbReference type="InterPro" id="IPR000719">
    <property type="entry name" value="Prot_kinase_dom"/>
</dbReference>
<evidence type="ECO:0000259" key="7">
    <source>
        <dbReference type="PROSITE" id="PS50011"/>
    </source>
</evidence>
<feature type="compositionally biased region" description="Acidic residues" evidence="6">
    <location>
        <begin position="119"/>
        <end position="130"/>
    </location>
</feature>
<evidence type="ECO:0000256" key="3">
    <source>
        <dbReference type="ARBA" id="ARBA00022741"/>
    </source>
</evidence>
<evidence type="ECO:0000256" key="2">
    <source>
        <dbReference type="ARBA" id="ARBA00022679"/>
    </source>
</evidence>
<keyword evidence="5" id="KW-0067">ATP-binding</keyword>
<evidence type="ECO:0000256" key="4">
    <source>
        <dbReference type="ARBA" id="ARBA00022777"/>
    </source>
</evidence>
<feature type="domain" description="Protein kinase" evidence="7">
    <location>
        <begin position="339"/>
        <end position="698"/>
    </location>
</feature>
<sequence>MAGNVPRKARPNFIQWYGNLLGIARPTWSQEQKEACAMAIYYNSRIWSRNDRIALGNDPNFQPAIPPRIPLNPPRDLSWRNKTALTVDMKKWSDANCVDSRSSAAPAPAAPPSSQQQNGDDDEQDDEEDKEGGKGDEDGEGEADDDEQKKEDTEEKKAGAEEQGEGDEEEQRQDNEKEQRQEDDDHEQIGEQTEALVEEIVIPDVPGQEAPVEGTPANPLDINAASASQAERIVELEQQVEYLRFQNAQLAARGPWPNLSHIPPIPSHSAEEDPTGFFEEKDISFMLRNAVRHSEEDSAVEENMMDEAWNIIAQWDRMLFGPIEARDEKEVLDHDGGIWEFVKILGAGGCGKVSLWQKVSQTTRVVIDRVAVKEEESRSSKDWCDPLAWRDGLPIEISIHTQIQKIQPPCPHLLGLRGYRINLKQRRHRLYLPYQGGGDLSNLMNLWEDFQNISEAPPEAPSEAAPGPQRHYVPPLGFIWYTLLAMAEACLALDSGWWGDREPSVAEKTENECRKEGWVPIIHRDIKPVNTFMGAPGHDAQVRWSMYPTPVIGDLGLCFEAYPGDPHNPDNYVDYGTYLYMAPEQLPHRPFGSSTAREFSDRTNVFGIAATIFHMWQGRAPGFHAKYGASDDPEDSLEADDVVEASPVSMGVLPLSPFNARETRDLIYRHYQAHPPRTKHGREIVDNAELKSRQNEWMGRINRKVGGDPYKIHWVYLYELESWKPHWLLRYLTEPDENHGPTDYESMEQRKLAKILRECLTWDADARPSILKLRGMIKTAIDELDIKPDSGVEYLDDPRTEAPNLYQKLRLAGGLLYFTGEIDPGQTAERSTEILRKYPKKARVRKAQVLEELVRRVLLKRFRPVKSSDFQEQDGSDSQSHDGGGEGQAQSDVAGGRGNSKKRQASDDGNPPMAKRVLGSRSPESVKLIEGEAIIEPTT</sequence>
<feature type="compositionally biased region" description="Acidic residues" evidence="6">
    <location>
        <begin position="137"/>
        <end position="146"/>
    </location>
</feature>
<evidence type="ECO:0000256" key="1">
    <source>
        <dbReference type="ARBA" id="ARBA00012513"/>
    </source>
</evidence>
<organism evidence="8 9">
    <name type="scientific">Macrophomina phaseolina</name>
    <dbReference type="NCBI Taxonomy" id="35725"/>
    <lineage>
        <taxon>Eukaryota</taxon>
        <taxon>Fungi</taxon>
        <taxon>Dikarya</taxon>
        <taxon>Ascomycota</taxon>
        <taxon>Pezizomycotina</taxon>
        <taxon>Dothideomycetes</taxon>
        <taxon>Dothideomycetes incertae sedis</taxon>
        <taxon>Botryosphaeriales</taxon>
        <taxon>Botryosphaeriaceae</taxon>
        <taxon>Macrophomina</taxon>
    </lineage>
</organism>
<proteinExistence type="predicted"/>
<evidence type="ECO:0000313" key="9">
    <source>
        <dbReference type="Proteomes" id="UP000774617"/>
    </source>
</evidence>
<dbReference type="PROSITE" id="PS00108">
    <property type="entry name" value="PROTEIN_KINASE_ST"/>
    <property type="match status" value="1"/>
</dbReference>
<accession>A0ABQ8G9E5</accession>
<keyword evidence="2" id="KW-0808">Transferase</keyword>
<dbReference type="InterPro" id="IPR050660">
    <property type="entry name" value="NEK_Ser/Thr_kinase"/>
</dbReference>
<feature type="region of interest" description="Disordered" evidence="6">
    <location>
        <begin position="58"/>
        <end position="77"/>
    </location>
</feature>
<feature type="region of interest" description="Disordered" evidence="6">
    <location>
        <begin position="97"/>
        <end position="188"/>
    </location>
</feature>
<dbReference type="Gene3D" id="1.10.510.10">
    <property type="entry name" value="Transferase(Phosphotransferase) domain 1"/>
    <property type="match status" value="1"/>
</dbReference>
<feature type="compositionally biased region" description="Acidic residues" evidence="6">
    <location>
        <begin position="162"/>
        <end position="171"/>
    </location>
</feature>
<dbReference type="SUPFAM" id="SSF56112">
    <property type="entry name" value="Protein kinase-like (PK-like)"/>
    <property type="match status" value="1"/>
</dbReference>
<feature type="compositionally biased region" description="Basic and acidic residues" evidence="6">
    <location>
        <begin position="147"/>
        <end position="160"/>
    </location>
</feature>
<evidence type="ECO:0000256" key="5">
    <source>
        <dbReference type="ARBA" id="ARBA00022840"/>
    </source>
</evidence>
<dbReference type="InterPro" id="IPR011009">
    <property type="entry name" value="Kinase-like_dom_sf"/>
</dbReference>
<feature type="compositionally biased region" description="Pro residues" evidence="6">
    <location>
        <begin position="64"/>
        <end position="73"/>
    </location>
</feature>
<evidence type="ECO:0000256" key="6">
    <source>
        <dbReference type="SAM" id="MobiDB-lite"/>
    </source>
</evidence>
<keyword evidence="3" id="KW-0547">Nucleotide-binding</keyword>
<dbReference type="PANTHER" id="PTHR43671:SF13">
    <property type="entry name" value="SERINE_THREONINE-PROTEIN KINASE NEK2"/>
    <property type="match status" value="1"/>
</dbReference>
<reference evidence="8 9" key="1">
    <citation type="journal article" date="2021" name="Nat. Commun.">
        <title>Genetic determinants of endophytism in the Arabidopsis root mycobiome.</title>
        <authorList>
            <person name="Mesny F."/>
            <person name="Miyauchi S."/>
            <person name="Thiergart T."/>
            <person name="Pickel B."/>
            <person name="Atanasova L."/>
            <person name="Karlsson M."/>
            <person name="Huettel B."/>
            <person name="Barry K.W."/>
            <person name="Haridas S."/>
            <person name="Chen C."/>
            <person name="Bauer D."/>
            <person name="Andreopoulos W."/>
            <person name="Pangilinan J."/>
            <person name="LaButti K."/>
            <person name="Riley R."/>
            <person name="Lipzen A."/>
            <person name="Clum A."/>
            <person name="Drula E."/>
            <person name="Henrissat B."/>
            <person name="Kohler A."/>
            <person name="Grigoriev I.V."/>
            <person name="Martin F.M."/>
            <person name="Hacquard S."/>
        </authorList>
    </citation>
    <scope>NUCLEOTIDE SEQUENCE [LARGE SCALE GENOMIC DNA]</scope>
    <source>
        <strain evidence="8 9">MPI-SDFR-AT-0080</strain>
    </source>
</reference>
<dbReference type="PROSITE" id="PS50011">
    <property type="entry name" value="PROTEIN_KINASE_DOM"/>
    <property type="match status" value="1"/>
</dbReference>
<evidence type="ECO:0000313" key="8">
    <source>
        <dbReference type="EMBL" id="KAH7049198.1"/>
    </source>
</evidence>
<keyword evidence="4" id="KW-0418">Kinase</keyword>
<dbReference type="Proteomes" id="UP000774617">
    <property type="component" value="Unassembled WGS sequence"/>
</dbReference>
<dbReference type="SMART" id="SM00220">
    <property type="entry name" value="S_TKc"/>
    <property type="match status" value="1"/>
</dbReference>
<keyword evidence="9" id="KW-1185">Reference proteome</keyword>
<feature type="region of interest" description="Disordered" evidence="6">
    <location>
        <begin position="866"/>
        <end position="939"/>
    </location>
</feature>
<dbReference type="EC" id="2.7.11.1" evidence="1"/>
<dbReference type="PANTHER" id="PTHR43671">
    <property type="entry name" value="SERINE/THREONINE-PROTEIN KINASE NEK"/>
    <property type="match status" value="1"/>
</dbReference>
<gene>
    <name evidence="8" type="ORF">B0J12DRAFT_97240</name>
</gene>